<keyword evidence="2 7" id="KW-0812">Transmembrane</keyword>
<name>A0A017S0Z1_ASPRC</name>
<accession>A0A017S0Z1</accession>
<feature type="transmembrane region" description="Helical" evidence="7">
    <location>
        <begin position="165"/>
        <end position="182"/>
    </location>
</feature>
<evidence type="ECO:0000313" key="9">
    <source>
        <dbReference type="Proteomes" id="UP000019804"/>
    </source>
</evidence>
<evidence type="ECO:0000256" key="6">
    <source>
        <dbReference type="ARBA" id="ARBA00034313"/>
    </source>
</evidence>
<dbReference type="EMBL" id="KK088462">
    <property type="protein sequence ID" value="EYE90299.1"/>
    <property type="molecule type" value="Genomic_DNA"/>
</dbReference>
<keyword evidence="4" id="KW-0560">Oxidoreductase</keyword>
<evidence type="ECO:0000256" key="4">
    <source>
        <dbReference type="ARBA" id="ARBA00023033"/>
    </source>
</evidence>
<dbReference type="HOGENOM" id="CLU_105974_2_1_1"/>
<evidence type="ECO:0000256" key="2">
    <source>
        <dbReference type="ARBA" id="ARBA00022692"/>
    </source>
</evidence>
<dbReference type="GO" id="GO:0004497">
    <property type="term" value="F:monooxygenase activity"/>
    <property type="evidence" value="ECO:0007669"/>
    <property type="project" value="UniProtKB-KW"/>
</dbReference>
<dbReference type="GeneID" id="63701081"/>
<dbReference type="PANTHER" id="PTHR35042">
    <property type="entry name" value="ANTHRONE OXYGENASE ENCC"/>
    <property type="match status" value="1"/>
</dbReference>
<comment type="similarity">
    <text evidence="6">Belongs to the anthrone oxygenase family.</text>
</comment>
<reference evidence="9" key="1">
    <citation type="journal article" date="2014" name="Nat. Commun.">
        <title>Genomic adaptations of the halophilic Dead Sea filamentous fungus Eurotium rubrum.</title>
        <authorList>
            <person name="Kis-Papo T."/>
            <person name="Weig A.R."/>
            <person name="Riley R."/>
            <person name="Persoh D."/>
            <person name="Salamov A."/>
            <person name="Sun H."/>
            <person name="Lipzen A."/>
            <person name="Wasser S.P."/>
            <person name="Rambold G."/>
            <person name="Grigoriev I.V."/>
            <person name="Nevo E."/>
        </authorList>
    </citation>
    <scope>NUCLEOTIDE SEQUENCE [LARGE SCALE GENOMIC DNA]</scope>
    <source>
        <strain evidence="9">CBS 135680</strain>
    </source>
</reference>
<dbReference type="AlphaFoldDB" id="A0A017S0Z1"/>
<evidence type="ECO:0000256" key="3">
    <source>
        <dbReference type="ARBA" id="ARBA00022989"/>
    </source>
</evidence>
<feature type="transmembrane region" description="Helical" evidence="7">
    <location>
        <begin position="92"/>
        <end position="113"/>
    </location>
</feature>
<sequence>MPTYQSIIKIAAVTGALFLSGGITAHGSATVPALLESISEDGTSSHAMVQVWRRVYEQGHANSPKVVVLTTFGFAYAAWGANNQQISTRTPILLYSAAALLVVGVVPYTLIFMENSNRKLLKRAAEAKHYSSSSASSEECPEILIDQESNEGLLRRWRALTLTRALLPMTAGVLGLLAITHYE</sequence>
<dbReference type="RefSeq" id="XP_040633989.1">
    <property type="nucleotide sequence ID" value="XM_040785957.1"/>
</dbReference>
<dbReference type="PANTHER" id="PTHR35042:SF1">
    <property type="entry name" value="DUF1772-DOMAIN-CONTAINING PROTEIN"/>
    <property type="match status" value="1"/>
</dbReference>
<evidence type="ECO:0000313" key="8">
    <source>
        <dbReference type="EMBL" id="EYE90299.1"/>
    </source>
</evidence>
<evidence type="ECO:0000256" key="5">
    <source>
        <dbReference type="ARBA" id="ARBA00023136"/>
    </source>
</evidence>
<keyword evidence="5 7" id="KW-0472">Membrane</keyword>
<evidence type="ECO:0000256" key="7">
    <source>
        <dbReference type="SAM" id="Phobius"/>
    </source>
</evidence>
<dbReference type="InterPro" id="IPR013901">
    <property type="entry name" value="Anthrone_oxy"/>
</dbReference>
<dbReference type="GO" id="GO:0016020">
    <property type="term" value="C:membrane"/>
    <property type="evidence" value="ECO:0007669"/>
    <property type="project" value="UniProtKB-SubCell"/>
</dbReference>
<proteinExistence type="inferred from homology"/>
<evidence type="ECO:0008006" key="10">
    <source>
        <dbReference type="Google" id="ProtNLM"/>
    </source>
</evidence>
<gene>
    <name evidence="8" type="ORF">EURHEDRAFT_510860</name>
</gene>
<dbReference type="Pfam" id="PF08592">
    <property type="entry name" value="Anthrone_oxy"/>
    <property type="match status" value="1"/>
</dbReference>
<protein>
    <recommendedName>
        <fullName evidence="10">DUF1772-domain-containing protein</fullName>
    </recommendedName>
</protein>
<dbReference type="STRING" id="1388766.A0A017S0Z1"/>
<dbReference type="OrthoDB" id="5954308at2759"/>
<keyword evidence="4" id="KW-0503">Monooxygenase</keyword>
<dbReference type="Proteomes" id="UP000019804">
    <property type="component" value="Unassembled WGS sequence"/>
</dbReference>
<keyword evidence="9" id="KW-1185">Reference proteome</keyword>
<keyword evidence="3 7" id="KW-1133">Transmembrane helix</keyword>
<comment type="subcellular location">
    <subcellularLocation>
        <location evidence="1">Membrane</location>
        <topology evidence="1">Multi-pass membrane protein</topology>
    </subcellularLocation>
</comment>
<evidence type="ECO:0000256" key="1">
    <source>
        <dbReference type="ARBA" id="ARBA00004141"/>
    </source>
</evidence>
<organism evidence="8 9">
    <name type="scientific">Aspergillus ruber (strain CBS 135680)</name>
    <dbReference type="NCBI Taxonomy" id="1388766"/>
    <lineage>
        <taxon>Eukaryota</taxon>
        <taxon>Fungi</taxon>
        <taxon>Dikarya</taxon>
        <taxon>Ascomycota</taxon>
        <taxon>Pezizomycotina</taxon>
        <taxon>Eurotiomycetes</taxon>
        <taxon>Eurotiomycetidae</taxon>
        <taxon>Eurotiales</taxon>
        <taxon>Aspergillaceae</taxon>
        <taxon>Aspergillus</taxon>
        <taxon>Aspergillus subgen. Aspergillus</taxon>
    </lineage>
</organism>